<dbReference type="GO" id="GO:0008541">
    <property type="term" value="C:proteasome regulatory particle, lid subcomplex"/>
    <property type="evidence" value="ECO:0007669"/>
    <property type="project" value="UniProtKB-ARBA"/>
</dbReference>
<dbReference type="InterPro" id="IPR033858">
    <property type="entry name" value="MPN_RPN7_8"/>
</dbReference>
<dbReference type="InterPro" id="IPR013922">
    <property type="entry name" value="Cyclin_PHO80-like"/>
</dbReference>
<dbReference type="InterPro" id="IPR024969">
    <property type="entry name" value="EIF3F/CSN6-like_C"/>
</dbReference>
<dbReference type="InterPro" id="IPR000555">
    <property type="entry name" value="JAMM/MPN+_dom"/>
</dbReference>
<feature type="region of interest" description="Disordered" evidence="4">
    <location>
        <begin position="857"/>
        <end position="884"/>
    </location>
</feature>
<dbReference type="Pfam" id="PF08613">
    <property type="entry name" value="Cyclin"/>
    <property type="match status" value="1"/>
</dbReference>
<evidence type="ECO:0000259" key="5">
    <source>
        <dbReference type="PROSITE" id="PS50249"/>
    </source>
</evidence>
<feature type="compositionally biased region" description="Polar residues" evidence="4">
    <location>
        <begin position="480"/>
        <end position="516"/>
    </location>
</feature>
<feature type="region of interest" description="Disordered" evidence="4">
    <location>
        <begin position="304"/>
        <end position="646"/>
    </location>
</feature>
<dbReference type="GO" id="GO:0043161">
    <property type="term" value="P:proteasome-mediated ubiquitin-dependent protein catabolic process"/>
    <property type="evidence" value="ECO:0007669"/>
    <property type="project" value="TreeGrafter"/>
</dbReference>
<dbReference type="Proteomes" id="UP000091956">
    <property type="component" value="Unassembled WGS sequence"/>
</dbReference>
<reference evidence="6 7" key="1">
    <citation type="submission" date="2016-03" db="EMBL/GenBank/DDBJ databases">
        <title>Comparative genomics of Pseudogymnoascus destructans, the fungus causing white-nose syndrome of bats.</title>
        <authorList>
            <person name="Palmer J.M."/>
            <person name="Drees K.P."/>
            <person name="Foster J.T."/>
            <person name="Lindner D.L."/>
        </authorList>
    </citation>
    <scope>NUCLEOTIDE SEQUENCE [LARGE SCALE GENOMIC DNA]</scope>
    <source>
        <strain evidence="6 7">UAMH 10579</strain>
    </source>
</reference>
<evidence type="ECO:0000313" key="6">
    <source>
        <dbReference type="EMBL" id="OBU01499.1"/>
    </source>
</evidence>
<feature type="compositionally biased region" description="Polar residues" evidence="4">
    <location>
        <begin position="533"/>
        <end position="556"/>
    </location>
</feature>
<evidence type="ECO:0000313" key="7">
    <source>
        <dbReference type="Proteomes" id="UP000091956"/>
    </source>
</evidence>
<dbReference type="STRING" id="342668.A0A2P2SXA8"/>
<dbReference type="RefSeq" id="XP_018135231.1">
    <property type="nucleotide sequence ID" value="XM_018269996.2"/>
</dbReference>
<dbReference type="Pfam" id="PF01398">
    <property type="entry name" value="JAB"/>
    <property type="match status" value="1"/>
</dbReference>
<proteinExistence type="inferred from homology"/>
<dbReference type="AlphaFoldDB" id="A0A2P2SXA8"/>
<feature type="compositionally biased region" description="Basic and acidic residues" evidence="4">
    <location>
        <begin position="619"/>
        <end position="630"/>
    </location>
</feature>
<dbReference type="FunFam" id="3.40.140.10:FF:000004">
    <property type="entry name" value="26S proteasome regulatory subunit rpn-8"/>
    <property type="match status" value="1"/>
</dbReference>
<comment type="function">
    <text evidence="1">Acts as a regulatory subunit of the 26S proteasome which is involved in the ATP-dependent degradation of ubiquitinated proteins.</text>
</comment>
<feature type="domain" description="MPN" evidence="5">
    <location>
        <begin position="16"/>
        <end position="150"/>
    </location>
</feature>
<dbReference type="PROSITE" id="PS50249">
    <property type="entry name" value="MPN"/>
    <property type="match status" value="1"/>
</dbReference>
<dbReference type="CDD" id="cd08062">
    <property type="entry name" value="MPN_RPN7_8"/>
    <property type="match status" value="1"/>
</dbReference>
<feature type="compositionally biased region" description="Basic and acidic residues" evidence="4">
    <location>
        <begin position="565"/>
        <end position="578"/>
    </location>
</feature>
<dbReference type="SUPFAM" id="SSF47954">
    <property type="entry name" value="Cyclin-like"/>
    <property type="match status" value="1"/>
</dbReference>
<name>A0A2P2SXA8_9PEZI</name>
<dbReference type="PANTHER" id="PTHR10540:SF7">
    <property type="entry name" value="26S PROTEASOME NON-ATPASE REGULATORY SUBUNIT 7"/>
    <property type="match status" value="1"/>
</dbReference>
<feature type="compositionally biased region" description="Basic and acidic residues" evidence="4">
    <location>
        <begin position="306"/>
        <end position="329"/>
    </location>
</feature>
<evidence type="ECO:0000256" key="1">
    <source>
        <dbReference type="ARBA" id="ARBA00002187"/>
    </source>
</evidence>
<feature type="compositionally biased region" description="Basic and acidic residues" evidence="4">
    <location>
        <begin position="453"/>
        <end position="464"/>
    </location>
</feature>
<dbReference type="Pfam" id="PF13012">
    <property type="entry name" value="MitMem_reg"/>
    <property type="match status" value="1"/>
</dbReference>
<organism evidence="6 7">
    <name type="scientific">Pseudogymnoascus verrucosus</name>
    <dbReference type="NCBI Taxonomy" id="342668"/>
    <lineage>
        <taxon>Eukaryota</taxon>
        <taxon>Fungi</taxon>
        <taxon>Dikarya</taxon>
        <taxon>Ascomycota</taxon>
        <taxon>Pezizomycotina</taxon>
        <taxon>Leotiomycetes</taxon>
        <taxon>Thelebolales</taxon>
        <taxon>Thelebolaceae</taxon>
        <taxon>Pseudogymnoascus</taxon>
    </lineage>
</organism>
<feature type="compositionally biased region" description="Basic and acidic residues" evidence="4">
    <location>
        <begin position="341"/>
        <end position="352"/>
    </location>
</feature>
<dbReference type="GeneID" id="28833851"/>
<evidence type="ECO:0000256" key="4">
    <source>
        <dbReference type="SAM" id="MobiDB-lite"/>
    </source>
</evidence>
<feature type="compositionally biased region" description="Polar residues" evidence="4">
    <location>
        <begin position="871"/>
        <end position="884"/>
    </location>
</feature>
<protein>
    <submittedName>
        <fullName evidence="6">Proteasome regulatory particle subunit</fullName>
    </submittedName>
</protein>
<dbReference type="EMBL" id="KV460206">
    <property type="protein sequence ID" value="OBU01499.1"/>
    <property type="molecule type" value="Genomic_DNA"/>
</dbReference>
<evidence type="ECO:0000256" key="3">
    <source>
        <dbReference type="ARBA" id="ARBA00022942"/>
    </source>
</evidence>
<gene>
    <name evidence="6" type="primary">RPN8</name>
    <name evidence="6" type="ORF">VE01_00465</name>
</gene>
<reference evidence="7" key="2">
    <citation type="journal article" date="2018" name="Nat. Commun.">
        <title>Extreme sensitivity to ultraviolet light in the fungal pathogen causing white-nose syndrome of bats.</title>
        <authorList>
            <person name="Palmer J.M."/>
            <person name="Drees K.P."/>
            <person name="Foster J.T."/>
            <person name="Lindner D.L."/>
        </authorList>
    </citation>
    <scope>NUCLEOTIDE SEQUENCE [LARGE SCALE GENOMIC DNA]</scope>
    <source>
        <strain evidence="7">UAMH 10579</strain>
    </source>
</reference>
<dbReference type="GO" id="GO:0008237">
    <property type="term" value="F:metallopeptidase activity"/>
    <property type="evidence" value="ECO:0007669"/>
    <property type="project" value="InterPro"/>
</dbReference>
<dbReference type="Gene3D" id="1.10.472.10">
    <property type="entry name" value="Cyclin-like"/>
    <property type="match status" value="1"/>
</dbReference>
<dbReference type="CDD" id="cd20558">
    <property type="entry name" value="CYCLIN_ScPCL7-like"/>
    <property type="match status" value="1"/>
</dbReference>
<sequence length="884" mass="96186">MPATTAEAHSLVTTTVSVAPLVLLSVADHYGRSAKGTRKRVVGVLLGQNEGKNVRVSNSFAVPFEEDEKDPSVWFLDHNYVESMNDMFKKVNAKEKLIGWYHSGPKLRASDLEINELFKRYTPNPLLVIIDVQPKEAGVPTDAYFAVDEIKDDGTTTSKTFVHTPSIIEAEEAEEIGVEHLLRDIRDVAVGTLSTRITSQLQSLQGLHLRLRDIQQYLQKVSDGKLPVNHVILGNLQDVFNLLPNLSTPKASTSETPGSGEATSELAHAMSIKTNDQLMAIYISSLIRAITAFHDLIENKIQNRQQQEEKEAKKDEDKEKEGKDAKKAEGVTNGEITSVDDSEKAKEDKEKNANPPKKQGQSSKASWVPPAKFTPRRKSHQRTTSGTFTTTTTPIYPPTTLRNTTKPRTIKPLPNPTPLKPSTGLFPHRLPEPRPALDPAHVLAGGDVQPQLEIRKLGQDERARTRFSSGGKKSAMLAAPSNSSPRIASPASTTTSAFRYSNSSTTASPSTRNGKSASPALPSLRQQRDMTADTASNGVSGSPATTALGSSNSSQDLVDLKNLNMRRESQDEAGRPDESGNGGDVNGEGRTQGGSAGEGDGVRTAIDIQALLQSPSAKRRQDPKPAKDGSSRASQQFLPPKRPRAAQRAPKVLPIRYELVDVEDMVILVAGMVSELIQTNDNLPLRDVVLTRFHSRTPPGISVLDYLQRLAKHAALTPPLLLSMVYYMDRLCSLYPAFTITTLTVHRFLITAATVAAKGLSDSFWNNTTYARVGGIKLAELGLLELEFLHRVDWRIVPNPEVLVDYYRGLVARTGDYVIEDEDADVDAMGEPVVAGSAEMPGEEGGGRDTKWEMWMRDVAHTTDTKGGPSGENSGNVGAASGQP</sequence>
<dbReference type="InterPro" id="IPR036915">
    <property type="entry name" value="Cyclin-like_sf"/>
</dbReference>
<dbReference type="Gene3D" id="3.40.140.10">
    <property type="entry name" value="Cytidine Deaminase, domain 2"/>
    <property type="match status" value="1"/>
</dbReference>
<comment type="similarity">
    <text evidence="2">Belongs to the peptidase M67A family.</text>
</comment>
<keyword evidence="3 6" id="KW-0647">Proteasome</keyword>
<keyword evidence="7" id="KW-1185">Reference proteome</keyword>
<dbReference type="OrthoDB" id="10256771at2759"/>
<dbReference type="GO" id="GO:0019901">
    <property type="term" value="F:protein kinase binding"/>
    <property type="evidence" value="ECO:0007669"/>
    <property type="project" value="InterPro"/>
</dbReference>
<evidence type="ECO:0000256" key="2">
    <source>
        <dbReference type="ARBA" id="ARBA00008568"/>
    </source>
</evidence>
<dbReference type="SMART" id="SM00232">
    <property type="entry name" value="JAB_MPN"/>
    <property type="match status" value="1"/>
</dbReference>
<accession>A0A2P2SXA8</accession>
<dbReference type="PANTHER" id="PTHR10540">
    <property type="entry name" value="EUKARYOTIC TRANSLATION INITIATION FACTOR 3 SUBUNIT F-RELATED"/>
    <property type="match status" value="1"/>
</dbReference>
<feature type="compositionally biased region" description="Low complexity" evidence="4">
    <location>
        <begin position="383"/>
        <end position="400"/>
    </location>
</feature>
<dbReference type="InterPro" id="IPR037518">
    <property type="entry name" value="MPN"/>
</dbReference>
<feature type="compositionally biased region" description="Gly residues" evidence="4">
    <location>
        <begin position="580"/>
        <end position="599"/>
    </location>
</feature>